<dbReference type="Ensembl" id="ENSCPRT00005007407.1">
    <property type="protein sequence ID" value="ENSCPRP00005006315.1"/>
    <property type="gene ID" value="ENSCPRG00005004519.1"/>
</dbReference>
<evidence type="ECO:0000313" key="2">
    <source>
        <dbReference type="Proteomes" id="UP000594220"/>
    </source>
</evidence>
<dbReference type="Pfam" id="PF11531">
    <property type="entry name" value="CARM1"/>
    <property type="match status" value="1"/>
</dbReference>
<proteinExistence type="predicted"/>
<sequence length="122" mass="13491">MCIPGGTQDAGRGYVGIPTLSLSCPFFLSLSIFFPSADGVCVFKCLVNRDTEYCRVGKESVLITMGYNSALLQFNTFSNALKRCQNRKKENSVFSQRTDEASAAQYFQVTKSFSTNSLKVKL</sequence>
<name>A0A7M4FTJ2_CROPO</name>
<dbReference type="Proteomes" id="UP000594220">
    <property type="component" value="Unplaced"/>
</dbReference>
<dbReference type="InterPro" id="IPR011993">
    <property type="entry name" value="PH-like_dom_sf"/>
</dbReference>
<accession>A0A7M4FTJ2</accession>
<dbReference type="AlphaFoldDB" id="A0A7M4FTJ2"/>
<protein>
    <submittedName>
        <fullName evidence="1">Uncharacterized protein</fullName>
    </submittedName>
</protein>
<reference evidence="1" key="2">
    <citation type="submission" date="2025-09" db="UniProtKB">
        <authorList>
            <consortium name="Ensembl"/>
        </authorList>
    </citation>
    <scope>IDENTIFICATION</scope>
</reference>
<dbReference type="Gene3D" id="2.30.29.30">
    <property type="entry name" value="Pleckstrin-homology domain (PH domain)/Phosphotyrosine-binding domain (PTB)"/>
    <property type="match status" value="1"/>
</dbReference>
<keyword evidence="2" id="KW-1185">Reference proteome</keyword>
<organism evidence="1 2">
    <name type="scientific">Crocodylus porosus</name>
    <name type="common">Saltwater crocodile</name>
    <name type="synonym">Estuarine crocodile</name>
    <dbReference type="NCBI Taxonomy" id="8502"/>
    <lineage>
        <taxon>Eukaryota</taxon>
        <taxon>Metazoa</taxon>
        <taxon>Chordata</taxon>
        <taxon>Craniata</taxon>
        <taxon>Vertebrata</taxon>
        <taxon>Euteleostomi</taxon>
        <taxon>Archelosauria</taxon>
        <taxon>Archosauria</taxon>
        <taxon>Crocodylia</taxon>
        <taxon>Longirostres</taxon>
        <taxon>Crocodylidae</taxon>
        <taxon>Crocodylus</taxon>
    </lineage>
</organism>
<reference evidence="1" key="1">
    <citation type="submission" date="2025-08" db="UniProtKB">
        <authorList>
            <consortium name="Ensembl"/>
        </authorList>
    </citation>
    <scope>IDENTIFICATION</scope>
</reference>
<dbReference type="GeneTree" id="ENSGT00940000164013"/>
<evidence type="ECO:0000313" key="1">
    <source>
        <dbReference type="Ensembl" id="ENSCPRP00005006315.1"/>
    </source>
</evidence>